<comment type="caution">
    <text evidence="5">The sequence shown here is derived from an EMBL/GenBank/DDBJ whole genome shotgun (WGS) entry which is preliminary data.</text>
</comment>
<evidence type="ECO:0000313" key="6">
    <source>
        <dbReference type="Proteomes" id="UP000229498"/>
    </source>
</evidence>
<dbReference type="PROSITE" id="PS51387">
    <property type="entry name" value="FAD_PCMH"/>
    <property type="match status" value="1"/>
</dbReference>
<sequence>MYEFEYRKASSLDEAAKAIAAAEDGKIMAGGMTLIPTLKQRLASPSDVIDLGGIADLKGVKREGDNIVVGAMTTHAAVAGSGEVKSAIPALAKLVGGIGDPQVRNRGTIGGSIANNDPAADYPAALVALGATVKTTKREIAAEDFFTAMFDTALEEDEIIVQVSFPIPEKAGYEKFENPASRYPLVGSFVARTSGGVRVAVIGAGPCVFRVPAYENALSSNFAADAIPEGAVSADDLNSDIHASADYRAHLVTVMTRRAVQAAG</sequence>
<dbReference type="PANTHER" id="PTHR42659">
    <property type="entry name" value="XANTHINE DEHYDROGENASE SUBUNIT C-RELATED"/>
    <property type="match status" value="1"/>
</dbReference>
<evidence type="ECO:0000256" key="3">
    <source>
        <dbReference type="ARBA" id="ARBA00023002"/>
    </source>
</evidence>
<dbReference type="InterPro" id="IPR051312">
    <property type="entry name" value="Diverse_Substr_Oxidored"/>
</dbReference>
<keyword evidence="6" id="KW-1185">Reference proteome</keyword>
<dbReference type="FunFam" id="3.30.465.10:FF:000017">
    <property type="entry name" value="Xanthine dehydrogenase, FAD binding subunit"/>
    <property type="match status" value="1"/>
</dbReference>
<reference evidence="5 6" key="1">
    <citation type="submission" date="2017-11" db="EMBL/GenBank/DDBJ databases">
        <title>Draft genome sequence of Rhizobiales bacterium SY3-13.</title>
        <authorList>
            <person name="Sun C."/>
        </authorList>
    </citation>
    <scope>NUCLEOTIDE SEQUENCE [LARGE SCALE GENOMIC DNA]</scope>
    <source>
        <strain evidence="5 6">SY3-13</strain>
    </source>
</reference>
<accession>A0A2M9G2E1</accession>
<dbReference type="InterPro" id="IPR016169">
    <property type="entry name" value="FAD-bd_PCMH_sub2"/>
</dbReference>
<dbReference type="Gene3D" id="3.30.43.10">
    <property type="entry name" value="Uridine Diphospho-n-acetylenolpyruvylglucosamine Reductase, domain 2"/>
    <property type="match status" value="1"/>
</dbReference>
<evidence type="ECO:0000256" key="1">
    <source>
        <dbReference type="ARBA" id="ARBA00022630"/>
    </source>
</evidence>
<dbReference type="InterPro" id="IPR002346">
    <property type="entry name" value="Mopterin_DH_FAD-bd"/>
</dbReference>
<dbReference type="AlphaFoldDB" id="A0A2M9G2E1"/>
<evidence type="ECO:0000256" key="2">
    <source>
        <dbReference type="ARBA" id="ARBA00022827"/>
    </source>
</evidence>
<dbReference type="Gene3D" id="3.30.465.10">
    <property type="match status" value="1"/>
</dbReference>
<dbReference type="PANTHER" id="PTHR42659:SF2">
    <property type="entry name" value="XANTHINE DEHYDROGENASE SUBUNIT C-RELATED"/>
    <property type="match status" value="1"/>
</dbReference>
<organism evidence="5 6">
    <name type="scientific">Minwuia thermotolerans</name>
    <dbReference type="NCBI Taxonomy" id="2056226"/>
    <lineage>
        <taxon>Bacteria</taxon>
        <taxon>Pseudomonadati</taxon>
        <taxon>Pseudomonadota</taxon>
        <taxon>Alphaproteobacteria</taxon>
        <taxon>Minwuiales</taxon>
        <taxon>Minwuiaceae</taxon>
        <taxon>Minwuia</taxon>
    </lineage>
</organism>
<keyword evidence="2" id="KW-0274">FAD</keyword>
<name>A0A2M9G2E1_9PROT</name>
<dbReference type="RefSeq" id="WP_109793137.1">
    <property type="nucleotide sequence ID" value="NZ_PHIG01000031.1"/>
</dbReference>
<dbReference type="Proteomes" id="UP000229498">
    <property type="component" value="Unassembled WGS sequence"/>
</dbReference>
<dbReference type="SUPFAM" id="SSF55447">
    <property type="entry name" value="CO dehydrogenase flavoprotein C-terminal domain-like"/>
    <property type="match status" value="1"/>
</dbReference>
<proteinExistence type="predicted"/>
<dbReference type="InterPro" id="IPR016166">
    <property type="entry name" value="FAD-bd_PCMH"/>
</dbReference>
<dbReference type="InterPro" id="IPR036318">
    <property type="entry name" value="FAD-bd_PCMH-like_sf"/>
</dbReference>
<dbReference type="OrthoDB" id="9793944at2"/>
<feature type="domain" description="FAD-binding PCMH-type" evidence="4">
    <location>
        <begin position="1"/>
        <end position="170"/>
    </location>
</feature>
<dbReference type="SMART" id="SM01092">
    <property type="entry name" value="CO_deh_flav_C"/>
    <property type="match status" value="1"/>
</dbReference>
<keyword evidence="1" id="KW-0285">Flavoprotein</keyword>
<dbReference type="Gene3D" id="3.30.390.50">
    <property type="entry name" value="CO dehydrogenase flavoprotein, C-terminal domain"/>
    <property type="match status" value="1"/>
</dbReference>
<evidence type="ECO:0000259" key="4">
    <source>
        <dbReference type="PROSITE" id="PS51387"/>
    </source>
</evidence>
<dbReference type="InterPro" id="IPR016167">
    <property type="entry name" value="FAD-bd_PCMH_sub1"/>
</dbReference>
<dbReference type="SUPFAM" id="SSF56176">
    <property type="entry name" value="FAD-binding/transporter-associated domain-like"/>
    <property type="match status" value="1"/>
</dbReference>
<protein>
    <submittedName>
        <fullName evidence="5">Carbon monoxide dehydrogenase</fullName>
    </submittedName>
</protein>
<evidence type="ECO:0000313" key="5">
    <source>
        <dbReference type="EMBL" id="PJK29860.1"/>
    </source>
</evidence>
<keyword evidence="3" id="KW-0560">Oxidoreductase</keyword>
<dbReference type="EMBL" id="PHIG01000031">
    <property type="protein sequence ID" value="PJK29860.1"/>
    <property type="molecule type" value="Genomic_DNA"/>
</dbReference>
<gene>
    <name evidence="5" type="ORF">CVT23_08775</name>
</gene>
<dbReference type="GO" id="GO:0016491">
    <property type="term" value="F:oxidoreductase activity"/>
    <property type="evidence" value="ECO:0007669"/>
    <property type="project" value="UniProtKB-KW"/>
</dbReference>
<dbReference type="GO" id="GO:0071949">
    <property type="term" value="F:FAD binding"/>
    <property type="evidence" value="ECO:0007669"/>
    <property type="project" value="InterPro"/>
</dbReference>
<dbReference type="Pfam" id="PF00941">
    <property type="entry name" value="FAD_binding_5"/>
    <property type="match status" value="1"/>
</dbReference>
<dbReference type="InterPro" id="IPR036683">
    <property type="entry name" value="CO_DH_flav_C_dom_sf"/>
</dbReference>
<dbReference type="InterPro" id="IPR005107">
    <property type="entry name" value="CO_DH_flav_C"/>
</dbReference>